<keyword evidence="2 4" id="KW-0863">Zinc-finger</keyword>
<reference evidence="7 8" key="1">
    <citation type="journal article" date="2023" name="Plants (Basel)">
        <title>Bridging the Gap: Combining Genomics and Transcriptomics Approaches to Understand Stylosanthes scabra, an Orphan Legume from the Brazilian Caatinga.</title>
        <authorList>
            <person name="Ferreira-Neto J.R.C."/>
            <person name="da Silva M.D."/>
            <person name="Binneck E."/>
            <person name="de Melo N.F."/>
            <person name="da Silva R.H."/>
            <person name="de Melo A.L.T.M."/>
            <person name="Pandolfi V."/>
            <person name="Bustamante F.O."/>
            <person name="Brasileiro-Vidal A.C."/>
            <person name="Benko-Iseppon A.M."/>
        </authorList>
    </citation>
    <scope>NUCLEOTIDE SEQUENCE [LARGE SCALE GENOMIC DNA]</scope>
    <source>
        <tissue evidence="7">Leaves</tissue>
    </source>
</reference>
<dbReference type="InterPro" id="IPR010666">
    <property type="entry name" value="Znf_GRF"/>
</dbReference>
<comment type="caution">
    <text evidence="7">The sequence shown here is derived from an EMBL/GenBank/DDBJ whole genome shotgun (WGS) entry which is preliminary data.</text>
</comment>
<proteinExistence type="predicted"/>
<keyword evidence="1" id="KW-0479">Metal-binding</keyword>
<evidence type="ECO:0000259" key="6">
    <source>
        <dbReference type="PROSITE" id="PS51999"/>
    </source>
</evidence>
<keyword evidence="5" id="KW-1133">Transmembrane helix</keyword>
<dbReference type="Proteomes" id="UP001341840">
    <property type="component" value="Unassembled WGS sequence"/>
</dbReference>
<evidence type="ECO:0000256" key="5">
    <source>
        <dbReference type="SAM" id="Phobius"/>
    </source>
</evidence>
<sequence length="210" mass="23778">MDPSQGESLLLSSDNSFPRNVNNIKRRHLCFCGEEVVVISSSTGADHGRRYVACGRMPKCTFFEWIDEDGGLKGEWATPNQRRVRCFCGESLTLRTSDDKFGSMKLQGATRRQIPSALDAVNLGTRGTMEEYATLETQEWKINRLSVNVETLGVDIRQLDDCVGRLCEEFNLVQELVGKLEENMKKQNKLQLGLLIFFPMLMLAVWCGKF</sequence>
<keyword evidence="5" id="KW-0472">Membrane</keyword>
<dbReference type="Pfam" id="PF06839">
    <property type="entry name" value="Zn_ribbon_GRF"/>
    <property type="match status" value="1"/>
</dbReference>
<evidence type="ECO:0000313" key="8">
    <source>
        <dbReference type="Proteomes" id="UP001341840"/>
    </source>
</evidence>
<organism evidence="7 8">
    <name type="scientific">Stylosanthes scabra</name>
    <dbReference type="NCBI Taxonomy" id="79078"/>
    <lineage>
        <taxon>Eukaryota</taxon>
        <taxon>Viridiplantae</taxon>
        <taxon>Streptophyta</taxon>
        <taxon>Embryophyta</taxon>
        <taxon>Tracheophyta</taxon>
        <taxon>Spermatophyta</taxon>
        <taxon>Magnoliopsida</taxon>
        <taxon>eudicotyledons</taxon>
        <taxon>Gunneridae</taxon>
        <taxon>Pentapetalae</taxon>
        <taxon>rosids</taxon>
        <taxon>fabids</taxon>
        <taxon>Fabales</taxon>
        <taxon>Fabaceae</taxon>
        <taxon>Papilionoideae</taxon>
        <taxon>50 kb inversion clade</taxon>
        <taxon>dalbergioids sensu lato</taxon>
        <taxon>Dalbergieae</taxon>
        <taxon>Pterocarpus clade</taxon>
        <taxon>Stylosanthes</taxon>
    </lineage>
</organism>
<evidence type="ECO:0000256" key="2">
    <source>
        <dbReference type="ARBA" id="ARBA00022771"/>
    </source>
</evidence>
<dbReference type="EMBL" id="JASCZI010151974">
    <property type="protein sequence ID" value="MED6175046.1"/>
    <property type="molecule type" value="Genomic_DNA"/>
</dbReference>
<keyword evidence="5" id="KW-0812">Transmembrane</keyword>
<protein>
    <recommendedName>
        <fullName evidence="6">GRF-type domain-containing protein</fullName>
    </recommendedName>
</protein>
<evidence type="ECO:0000256" key="1">
    <source>
        <dbReference type="ARBA" id="ARBA00022723"/>
    </source>
</evidence>
<evidence type="ECO:0000256" key="3">
    <source>
        <dbReference type="ARBA" id="ARBA00022833"/>
    </source>
</evidence>
<keyword evidence="8" id="KW-1185">Reference proteome</keyword>
<evidence type="ECO:0000256" key="4">
    <source>
        <dbReference type="PROSITE-ProRule" id="PRU01343"/>
    </source>
</evidence>
<keyword evidence="3" id="KW-0862">Zinc</keyword>
<feature type="domain" description="GRF-type" evidence="6">
    <location>
        <begin position="30"/>
        <end position="69"/>
    </location>
</feature>
<gene>
    <name evidence="7" type="ORF">PIB30_074833</name>
</gene>
<evidence type="ECO:0000313" key="7">
    <source>
        <dbReference type="EMBL" id="MED6175046.1"/>
    </source>
</evidence>
<dbReference type="PROSITE" id="PS51999">
    <property type="entry name" value="ZF_GRF"/>
    <property type="match status" value="1"/>
</dbReference>
<name>A0ABU6VRM5_9FABA</name>
<feature type="transmembrane region" description="Helical" evidence="5">
    <location>
        <begin position="190"/>
        <end position="208"/>
    </location>
</feature>
<accession>A0ABU6VRM5</accession>